<accession>A0A0A5HPJ7</accession>
<dbReference type="RefSeq" id="WP_036835470.1">
    <property type="nucleotide sequence ID" value="NZ_AVPG01000022.1"/>
</dbReference>
<feature type="transmembrane region" description="Helical" evidence="1">
    <location>
        <begin position="6"/>
        <end position="25"/>
    </location>
</feature>
<organism evidence="2 3">
    <name type="scientific">Pontibacillus litoralis JSM 072002</name>
    <dbReference type="NCBI Taxonomy" id="1385512"/>
    <lineage>
        <taxon>Bacteria</taxon>
        <taxon>Bacillati</taxon>
        <taxon>Bacillota</taxon>
        <taxon>Bacilli</taxon>
        <taxon>Bacillales</taxon>
        <taxon>Bacillaceae</taxon>
        <taxon>Pontibacillus</taxon>
    </lineage>
</organism>
<evidence type="ECO:0000256" key="1">
    <source>
        <dbReference type="SAM" id="Phobius"/>
    </source>
</evidence>
<feature type="transmembrane region" description="Helical" evidence="1">
    <location>
        <begin position="37"/>
        <end position="62"/>
    </location>
</feature>
<keyword evidence="3" id="KW-1185">Reference proteome</keyword>
<name>A0A0A5HPJ7_9BACI</name>
<gene>
    <name evidence="2" type="ORF">N784_09035</name>
</gene>
<sequence length="199" mass="23826">MNLDTQFFTMFMMLGSGIYLGMAHDTFRRLERYWNKLVVASFFIEILYWLLQGLVIFYFLFISNHGELRVYIFLLILCGFTMYQALFKPIYHHVLEWGIAAALVMLRAVHRLYTIFIFYPIKGLGVLLLKMVEVCFATLVWLLLLIGKVVWYPIQLMGRLMWQITPKFLKNYLSPLRGFYSKIKNILLQWWNKIRQKGR</sequence>
<dbReference type="AlphaFoldDB" id="A0A0A5HPJ7"/>
<dbReference type="Proteomes" id="UP000030401">
    <property type="component" value="Unassembled WGS sequence"/>
</dbReference>
<dbReference type="Pfam" id="PF09578">
    <property type="entry name" value="Spore_YabQ"/>
    <property type="match status" value="1"/>
</dbReference>
<feature type="transmembrane region" description="Helical" evidence="1">
    <location>
        <begin position="127"/>
        <end position="151"/>
    </location>
</feature>
<proteinExistence type="predicted"/>
<dbReference type="eggNOG" id="ENOG5032RAH">
    <property type="taxonomic scope" value="Bacteria"/>
</dbReference>
<protein>
    <recommendedName>
        <fullName evidence="4">Spore cortex biosynthesis protein YabQ</fullName>
    </recommendedName>
</protein>
<keyword evidence="1" id="KW-0812">Transmembrane</keyword>
<feature type="transmembrane region" description="Helical" evidence="1">
    <location>
        <begin position="68"/>
        <end position="87"/>
    </location>
</feature>
<reference evidence="2 3" key="1">
    <citation type="submission" date="2013-08" db="EMBL/GenBank/DDBJ databases">
        <authorList>
            <person name="Huang J."/>
            <person name="Wang G."/>
        </authorList>
    </citation>
    <scope>NUCLEOTIDE SEQUENCE [LARGE SCALE GENOMIC DNA]</scope>
    <source>
        <strain evidence="2 3">JSM 072002</strain>
    </source>
</reference>
<comment type="caution">
    <text evidence="2">The sequence shown here is derived from an EMBL/GenBank/DDBJ whole genome shotgun (WGS) entry which is preliminary data.</text>
</comment>
<keyword evidence="1" id="KW-0472">Membrane</keyword>
<dbReference type="NCBIfam" id="TIGR02893">
    <property type="entry name" value="spore_yabQ"/>
    <property type="match status" value="1"/>
</dbReference>
<evidence type="ECO:0000313" key="2">
    <source>
        <dbReference type="EMBL" id="KGX85512.1"/>
    </source>
</evidence>
<dbReference type="EMBL" id="AVPG01000022">
    <property type="protein sequence ID" value="KGX85512.1"/>
    <property type="molecule type" value="Genomic_DNA"/>
</dbReference>
<dbReference type="OrthoDB" id="1653819at2"/>
<evidence type="ECO:0000313" key="3">
    <source>
        <dbReference type="Proteomes" id="UP000030401"/>
    </source>
</evidence>
<evidence type="ECO:0008006" key="4">
    <source>
        <dbReference type="Google" id="ProtNLM"/>
    </source>
</evidence>
<dbReference type="STRING" id="1385512.N784_09035"/>
<feature type="transmembrane region" description="Helical" evidence="1">
    <location>
        <begin position="99"/>
        <end position="121"/>
    </location>
</feature>
<dbReference type="InterPro" id="IPR019074">
    <property type="entry name" value="YabQ"/>
</dbReference>
<keyword evidence="1" id="KW-1133">Transmembrane helix</keyword>